<dbReference type="InterPro" id="IPR020667">
    <property type="entry name" value="DNA_mismatch_repair_MutL"/>
</dbReference>
<dbReference type="InterPro" id="IPR002099">
    <property type="entry name" value="MutL/Mlh/PMS"/>
</dbReference>
<dbReference type="Pfam" id="PF08676">
    <property type="entry name" value="MutL_C"/>
    <property type="match status" value="1"/>
</dbReference>
<reference evidence="8 9" key="1">
    <citation type="submission" date="2019-11" db="EMBL/GenBank/DDBJ databases">
        <authorList>
            <person name="Zhang X.Y."/>
        </authorList>
    </citation>
    <scope>NUCLEOTIDE SEQUENCE [LARGE SCALE GENOMIC DNA]</scope>
    <source>
        <strain evidence="8 9">C176</strain>
    </source>
</reference>
<dbReference type="Gene3D" id="3.30.1370.100">
    <property type="entry name" value="MutL, C-terminal domain, regulatory subdomain"/>
    <property type="match status" value="1"/>
</dbReference>
<dbReference type="GO" id="GO:0030983">
    <property type="term" value="F:mismatched DNA binding"/>
    <property type="evidence" value="ECO:0007669"/>
    <property type="project" value="InterPro"/>
</dbReference>
<evidence type="ECO:0000313" key="8">
    <source>
        <dbReference type="EMBL" id="MRH77782.1"/>
    </source>
</evidence>
<dbReference type="Proteomes" id="UP000433788">
    <property type="component" value="Unassembled WGS sequence"/>
</dbReference>
<dbReference type="CDD" id="cd03482">
    <property type="entry name" value="MutL_Trans_MutL"/>
    <property type="match status" value="1"/>
</dbReference>
<evidence type="ECO:0000256" key="2">
    <source>
        <dbReference type="ARBA" id="ARBA00021975"/>
    </source>
</evidence>
<dbReference type="InterPro" id="IPR042121">
    <property type="entry name" value="MutL_C_regsub"/>
</dbReference>
<dbReference type="PROSITE" id="PS00058">
    <property type="entry name" value="DNA_MISMATCH_REPAIR_1"/>
    <property type="match status" value="1"/>
</dbReference>
<evidence type="ECO:0000313" key="9">
    <source>
        <dbReference type="Proteomes" id="UP000433788"/>
    </source>
</evidence>
<feature type="domain" description="DNA mismatch repair protein S5" evidence="7">
    <location>
        <begin position="208"/>
        <end position="326"/>
    </location>
</feature>
<dbReference type="InterPro" id="IPR020568">
    <property type="entry name" value="Ribosomal_Su5_D2-typ_SF"/>
</dbReference>
<comment type="caution">
    <text evidence="8">The sequence shown here is derived from an EMBL/GenBank/DDBJ whole genome shotgun (WGS) entry which is preliminary data.</text>
</comment>
<keyword evidence="8" id="KW-0255">Endonuclease</keyword>
<evidence type="ECO:0000256" key="3">
    <source>
        <dbReference type="ARBA" id="ARBA00022763"/>
    </source>
</evidence>
<evidence type="ECO:0000256" key="4">
    <source>
        <dbReference type="ARBA" id="ARBA00023204"/>
    </source>
</evidence>
<dbReference type="InterPro" id="IPR036890">
    <property type="entry name" value="HATPase_C_sf"/>
</dbReference>
<feature type="domain" description="MutL C-terminal dimerisation" evidence="6">
    <location>
        <begin position="379"/>
        <end position="522"/>
    </location>
</feature>
<proteinExistence type="inferred from homology"/>
<evidence type="ECO:0000256" key="1">
    <source>
        <dbReference type="ARBA" id="ARBA00006082"/>
    </source>
</evidence>
<dbReference type="SUPFAM" id="SSF54211">
    <property type="entry name" value="Ribosomal protein S5 domain 2-like"/>
    <property type="match status" value="1"/>
</dbReference>
<keyword evidence="8" id="KW-0378">Hydrolase</keyword>
<dbReference type="GO" id="GO:0016887">
    <property type="term" value="F:ATP hydrolysis activity"/>
    <property type="evidence" value="ECO:0007669"/>
    <property type="project" value="InterPro"/>
</dbReference>
<dbReference type="RefSeq" id="WP_153718852.1">
    <property type="nucleotide sequence ID" value="NZ_WJPP01000002.1"/>
</dbReference>
<dbReference type="Gene3D" id="3.30.565.10">
    <property type="entry name" value="Histidine kinase-like ATPase, C-terminal domain"/>
    <property type="match status" value="1"/>
</dbReference>
<gene>
    <name evidence="5 8" type="primary">mutL</name>
    <name evidence="8" type="ORF">GH984_03605</name>
</gene>
<dbReference type="SMART" id="SM01340">
    <property type="entry name" value="DNA_mis_repair"/>
    <property type="match status" value="1"/>
</dbReference>
<dbReference type="GO" id="GO:0004519">
    <property type="term" value="F:endonuclease activity"/>
    <property type="evidence" value="ECO:0007669"/>
    <property type="project" value="UniProtKB-KW"/>
</dbReference>
<dbReference type="Gene3D" id="3.30.1540.20">
    <property type="entry name" value="MutL, C-terminal domain, dimerisation subdomain"/>
    <property type="match status" value="1"/>
</dbReference>
<dbReference type="Pfam" id="PF01119">
    <property type="entry name" value="DNA_mis_repair"/>
    <property type="match status" value="1"/>
</dbReference>
<dbReference type="SUPFAM" id="SSF118116">
    <property type="entry name" value="DNA mismatch repair protein MutL"/>
    <property type="match status" value="1"/>
</dbReference>
<evidence type="ECO:0000259" key="6">
    <source>
        <dbReference type="SMART" id="SM00853"/>
    </source>
</evidence>
<dbReference type="GO" id="GO:0005524">
    <property type="term" value="F:ATP binding"/>
    <property type="evidence" value="ECO:0007669"/>
    <property type="project" value="InterPro"/>
</dbReference>
<dbReference type="Pfam" id="PF13589">
    <property type="entry name" value="HATPase_c_3"/>
    <property type="match status" value="1"/>
</dbReference>
<dbReference type="SUPFAM" id="SSF55874">
    <property type="entry name" value="ATPase domain of HSP90 chaperone/DNA topoisomerase II/histidine kinase"/>
    <property type="match status" value="1"/>
</dbReference>
<accession>A0A6N7QP20</accession>
<dbReference type="InterPro" id="IPR014762">
    <property type="entry name" value="DNA_mismatch_repair_CS"/>
</dbReference>
<comment type="similarity">
    <text evidence="1 5">Belongs to the DNA mismatch repair MutL/HexB family.</text>
</comment>
<dbReference type="CDD" id="cd16926">
    <property type="entry name" value="HATPase_MutL-MLH-PMS-like"/>
    <property type="match status" value="1"/>
</dbReference>
<protein>
    <recommendedName>
        <fullName evidence="2 5">DNA mismatch repair protein MutL</fullName>
    </recommendedName>
</protein>
<dbReference type="SMART" id="SM00853">
    <property type="entry name" value="MutL_C"/>
    <property type="match status" value="1"/>
</dbReference>
<dbReference type="InterPro" id="IPR013507">
    <property type="entry name" value="DNA_mismatch_S5_2-like"/>
</dbReference>
<evidence type="ECO:0000259" key="7">
    <source>
        <dbReference type="SMART" id="SM01340"/>
    </source>
</evidence>
<dbReference type="InterPro" id="IPR042120">
    <property type="entry name" value="MutL_C_dimsub"/>
</dbReference>
<keyword evidence="3 5" id="KW-0227">DNA damage</keyword>
<dbReference type="InterPro" id="IPR038973">
    <property type="entry name" value="MutL/Mlh/Pms-like"/>
</dbReference>
<comment type="function">
    <text evidence="5">This protein is involved in the repair of mismatches in DNA. It is required for dam-dependent methyl-directed DNA mismatch repair. May act as a 'molecular matchmaker', a protein that promotes the formation of a stable complex between two or more DNA-binding proteins in an ATP-dependent manner without itself being part of a final effector complex.</text>
</comment>
<dbReference type="AlphaFoldDB" id="A0A6N7QP20"/>
<dbReference type="InterPro" id="IPR014721">
    <property type="entry name" value="Ribsml_uS5_D2-typ_fold_subgr"/>
</dbReference>
<evidence type="ECO:0000256" key="5">
    <source>
        <dbReference type="HAMAP-Rule" id="MF_00149"/>
    </source>
</evidence>
<keyword evidence="9" id="KW-1185">Reference proteome</keyword>
<dbReference type="PANTHER" id="PTHR10073:SF12">
    <property type="entry name" value="DNA MISMATCH REPAIR PROTEIN MLH1"/>
    <property type="match status" value="1"/>
</dbReference>
<dbReference type="Gene3D" id="3.30.230.10">
    <property type="match status" value="1"/>
</dbReference>
<keyword evidence="8" id="KW-0540">Nuclease</keyword>
<dbReference type="InterPro" id="IPR014790">
    <property type="entry name" value="MutL_C"/>
</dbReference>
<dbReference type="PANTHER" id="PTHR10073">
    <property type="entry name" value="DNA MISMATCH REPAIR PROTEIN MLH, PMS, MUTL"/>
    <property type="match status" value="1"/>
</dbReference>
<organism evidence="8 9">
    <name type="scientific">Spiribacter salilacus</name>
    <dbReference type="NCBI Taxonomy" id="2664894"/>
    <lineage>
        <taxon>Bacteria</taxon>
        <taxon>Pseudomonadati</taxon>
        <taxon>Pseudomonadota</taxon>
        <taxon>Gammaproteobacteria</taxon>
        <taxon>Chromatiales</taxon>
        <taxon>Ectothiorhodospiraceae</taxon>
        <taxon>Spiribacter</taxon>
    </lineage>
</organism>
<name>A0A6N7QP20_9GAMM</name>
<dbReference type="NCBIfam" id="TIGR00585">
    <property type="entry name" value="mutl"/>
    <property type="match status" value="1"/>
</dbReference>
<dbReference type="GO" id="GO:0140664">
    <property type="term" value="F:ATP-dependent DNA damage sensor activity"/>
    <property type="evidence" value="ECO:0007669"/>
    <property type="project" value="InterPro"/>
</dbReference>
<dbReference type="InterPro" id="IPR037198">
    <property type="entry name" value="MutL_C_sf"/>
</dbReference>
<keyword evidence="4 5" id="KW-0234">DNA repair</keyword>
<dbReference type="GO" id="GO:0006298">
    <property type="term" value="P:mismatch repair"/>
    <property type="evidence" value="ECO:0007669"/>
    <property type="project" value="UniProtKB-UniRule"/>
</dbReference>
<dbReference type="FunFam" id="3.30.565.10:FF:000003">
    <property type="entry name" value="DNA mismatch repair endonuclease MutL"/>
    <property type="match status" value="1"/>
</dbReference>
<sequence length="566" mass="61327">MPIQRLSPDLVNQIAAGEIIERPASVLKELLENALDAGARAIHIEVETGGARLIKVRDDGRGMDADDLLLAVESHATSKIAALADLEHIASLGFRGEALASIAVVSNLQITSRSAEADHALTLKAGLGEMPVPAPHPVGTSVEVRDLFHSVPARRKFLRAEKTELRHIQGLLRRIALGRPDVGFELLNNGKRLMHFPAQGDGLAANRIKDVLGDAFLKESLAIDVDAAGLRLSGWLGLPVAARGQADLQYVYLNGRMIRDRLVTQALRRAYADVLFKDRFPAYVLQLQIDPAQVDVNVHPTKHEVRFRESGLVFDFLHRQVARALSQGGASAEQPALASAPAPMASSAWAAPPPSRPAMRPFPVQEAAAVYSTARLGHAVAQIHGVYLLAESAAGLILIDMHAAHERIVYEKLKKQYLASGIALQPLLVPAVVEVTPAEADLAEEQQQTLSDLGLDVERSGPQALQIRGVPALLADADPAALVRDVLSDLTKSQSDAPIESRMLARLGTMGCHGSVRANRRLMPAEQEALLREMEQTPNIDQCNHGRPTWVELPMAELDRLFLRGR</sequence>
<dbReference type="GO" id="GO:0032300">
    <property type="term" value="C:mismatch repair complex"/>
    <property type="evidence" value="ECO:0007669"/>
    <property type="project" value="InterPro"/>
</dbReference>
<dbReference type="HAMAP" id="MF_00149">
    <property type="entry name" value="DNA_mis_repair"/>
    <property type="match status" value="1"/>
</dbReference>
<dbReference type="EMBL" id="WJPP01000002">
    <property type="protein sequence ID" value="MRH77782.1"/>
    <property type="molecule type" value="Genomic_DNA"/>
</dbReference>